<name>A0ABT4TFH5_9ACTN</name>
<dbReference type="Proteomes" id="UP001165685">
    <property type="component" value="Unassembled WGS sequence"/>
</dbReference>
<organism evidence="2 3">
    <name type="scientific">Nocardiopsis suaedae</name>
    <dbReference type="NCBI Taxonomy" id="3018444"/>
    <lineage>
        <taxon>Bacteria</taxon>
        <taxon>Bacillati</taxon>
        <taxon>Actinomycetota</taxon>
        <taxon>Actinomycetes</taxon>
        <taxon>Streptosporangiales</taxon>
        <taxon>Nocardiopsidaceae</taxon>
        <taxon>Nocardiopsis</taxon>
    </lineage>
</organism>
<evidence type="ECO:0000313" key="2">
    <source>
        <dbReference type="EMBL" id="MDA2803356.1"/>
    </source>
</evidence>
<comment type="caution">
    <text evidence="2">The sequence shown here is derived from an EMBL/GenBank/DDBJ whole genome shotgun (WGS) entry which is preliminary data.</text>
</comment>
<feature type="signal peptide" evidence="1">
    <location>
        <begin position="1"/>
        <end position="27"/>
    </location>
</feature>
<proteinExistence type="predicted"/>
<evidence type="ECO:0000256" key="1">
    <source>
        <dbReference type="SAM" id="SignalP"/>
    </source>
</evidence>
<keyword evidence="3" id="KW-1185">Reference proteome</keyword>
<evidence type="ECO:0000313" key="3">
    <source>
        <dbReference type="Proteomes" id="UP001165685"/>
    </source>
</evidence>
<dbReference type="RefSeq" id="WP_270675752.1">
    <property type="nucleotide sequence ID" value="NZ_JAQFWP010000003.1"/>
</dbReference>
<evidence type="ECO:0008006" key="4">
    <source>
        <dbReference type="Google" id="ProtNLM"/>
    </source>
</evidence>
<protein>
    <recommendedName>
        <fullName evidence="4">DUF3558 domain-containing protein</fullName>
    </recommendedName>
</protein>
<feature type="chain" id="PRO_5047176584" description="DUF3558 domain-containing protein" evidence="1">
    <location>
        <begin position="28"/>
        <end position="217"/>
    </location>
</feature>
<accession>A0ABT4TFH5</accession>
<reference evidence="2" key="1">
    <citation type="submission" date="2023-01" db="EMBL/GenBank/DDBJ databases">
        <title>Draft genome sequence of Nocardiopsis sp. LSu2-4 isolated from halophytes.</title>
        <authorList>
            <person name="Duangmal K."/>
            <person name="Chantavorakit T."/>
        </authorList>
    </citation>
    <scope>NUCLEOTIDE SEQUENCE</scope>
    <source>
        <strain evidence="2">LSu2-4</strain>
    </source>
</reference>
<dbReference type="EMBL" id="JAQFWP010000003">
    <property type="protein sequence ID" value="MDA2803356.1"/>
    <property type="molecule type" value="Genomic_DNA"/>
</dbReference>
<dbReference type="PROSITE" id="PS51257">
    <property type="entry name" value="PROKAR_LIPOPROTEIN"/>
    <property type="match status" value="1"/>
</dbReference>
<sequence>MRVTPIPRPARAAAAAGCLAAVGVLLAGCSGGDVGDGVGDLELPDLGAMVPSASPSEEAEAPAALPASCAEAGAAEAVGGSVPAGAQLEEESGAIEGADGAERLGCVWSGEGASVAVVYALNADTADLTQVLQDTGGGPEANWEVDVDVYGDTYHSEDADAVGGELEYLATAGDTTRYVLLTLPGDVRVAAAATGGGLEQEELERIALDAGQRIVTD</sequence>
<gene>
    <name evidence="2" type="ORF">O4U47_02425</name>
</gene>
<keyword evidence="1" id="KW-0732">Signal</keyword>